<evidence type="ECO:0000313" key="2">
    <source>
        <dbReference type="EMBL" id="EMD60676.1"/>
    </source>
</evidence>
<reference evidence="3" key="2">
    <citation type="journal article" date="2013" name="PLoS Genet.">
        <title>Comparative genome structure, secondary metabolite, and effector coding capacity across Cochliobolus pathogens.</title>
        <authorList>
            <person name="Condon B.J."/>
            <person name="Leng Y."/>
            <person name="Wu D."/>
            <person name="Bushley K.E."/>
            <person name="Ohm R.A."/>
            <person name="Otillar R."/>
            <person name="Martin J."/>
            <person name="Schackwitz W."/>
            <person name="Grimwood J."/>
            <person name="MohdZainudin N."/>
            <person name="Xue C."/>
            <person name="Wang R."/>
            <person name="Manning V.A."/>
            <person name="Dhillon B."/>
            <person name="Tu Z.J."/>
            <person name="Steffenson B.J."/>
            <person name="Salamov A."/>
            <person name="Sun H."/>
            <person name="Lowry S."/>
            <person name="LaButti K."/>
            <person name="Han J."/>
            <person name="Copeland A."/>
            <person name="Lindquist E."/>
            <person name="Barry K."/>
            <person name="Schmutz J."/>
            <person name="Baker S.E."/>
            <person name="Ciuffetti L.M."/>
            <person name="Grigoriev I.V."/>
            <person name="Zhong S."/>
            <person name="Turgeon B.G."/>
        </authorList>
    </citation>
    <scope>NUCLEOTIDE SEQUENCE [LARGE SCALE GENOMIC DNA]</scope>
    <source>
        <strain evidence="3">ND90Pr / ATCC 201652</strain>
    </source>
</reference>
<gene>
    <name evidence="2" type="ORF">COCSADRAFT_245432</name>
</gene>
<organism evidence="2 3">
    <name type="scientific">Cochliobolus sativus (strain ND90Pr / ATCC 201652)</name>
    <name type="common">Common root rot and spot blotch fungus</name>
    <name type="synonym">Bipolaris sorokiniana</name>
    <dbReference type="NCBI Taxonomy" id="665912"/>
    <lineage>
        <taxon>Eukaryota</taxon>
        <taxon>Fungi</taxon>
        <taxon>Dikarya</taxon>
        <taxon>Ascomycota</taxon>
        <taxon>Pezizomycotina</taxon>
        <taxon>Dothideomycetes</taxon>
        <taxon>Pleosporomycetidae</taxon>
        <taxon>Pleosporales</taxon>
        <taxon>Pleosporineae</taxon>
        <taxon>Pleosporaceae</taxon>
        <taxon>Bipolaris</taxon>
    </lineage>
</organism>
<evidence type="ECO:0000313" key="3">
    <source>
        <dbReference type="Proteomes" id="UP000016934"/>
    </source>
</evidence>
<accession>M2SUE0</accession>
<dbReference type="RefSeq" id="XP_007703968.1">
    <property type="nucleotide sequence ID" value="XM_007705778.1"/>
</dbReference>
<protein>
    <submittedName>
        <fullName evidence="2">Uncharacterized protein</fullName>
    </submittedName>
</protein>
<keyword evidence="3" id="KW-1185">Reference proteome</keyword>
<reference evidence="2 3" key="1">
    <citation type="journal article" date="2012" name="PLoS Pathog.">
        <title>Diverse lifestyles and strategies of plant pathogenesis encoded in the genomes of eighteen Dothideomycetes fungi.</title>
        <authorList>
            <person name="Ohm R.A."/>
            <person name="Feau N."/>
            <person name="Henrissat B."/>
            <person name="Schoch C.L."/>
            <person name="Horwitz B.A."/>
            <person name="Barry K.W."/>
            <person name="Condon B.J."/>
            <person name="Copeland A.C."/>
            <person name="Dhillon B."/>
            <person name="Glaser F."/>
            <person name="Hesse C.N."/>
            <person name="Kosti I."/>
            <person name="LaButti K."/>
            <person name="Lindquist E.A."/>
            <person name="Lucas S."/>
            <person name="Salamov A.A."/>
            <person name="Bradshaw R.E."/>
            <person name="Ciuffetti L."/>
            <person name="Hamelin R.C."/>
            <person name="Kema G.H.J."/>
            <person name="Lawrence C."/>
            <person name="Scott J.A."/>
            <person name="Spatafora J.W."/>
            <person name="Turgeon B.G."/>
            <person name="de Wit P.J.G.M."/>
            <person name="Zhong S."/>
            <person name="Goodwin S.B."/>
            <person name="Grigoriev I.V."/>
        </authorList>
    </citation>
    <scope>NUCLEOTIDE SEQUENCE [LARGE SCALE GENOMIC DNA]</scope>
    <source>
        <strain evidence="3">ND90Pr / ATCC 201652</strain>
    </source>
</reference>
<dbReference type="KEGG" id="bsc:COCSADRAFT_245432"/>
<dbReference type="EMBL" id="KB445650">
    <property type="protein sequence ID" value="EMD60676.1"/>
    <property type="molecule type" value="Genomic_DNA"/>
</dbReference>
<dbReference type="Proteomes" id="UP000016934">
    <property type="component" value="Unassembled WGS sequence"/>
</dbReference>
<name>M2SUE0_COCSN</name>
<feature type="region of interest" description="Disordered" evidence="1">
    <location>
        <begin position="26"/>
        <end position="71"/>
    </location>
</feature>
<feature type="compositionally biased region" description="Basic and acidic residues" evidence="1">
    <location>
        <begin position="51"/>
        <end position="63"/>
    </location>
</feature>
<proteinExistence type="predicted"/>
<dbReference type="HOGENOM" id="CLU_2746864_0_0_1"/>
<feature type="non-terminal residue" evidence="2">
    <location>
        <position position="71"/>
    </location>
</feature>
<dbReference type="GeneID" id="19135104"/>
<evidence type="ECO:0000256" key="1">
    <source>
        <dbReference type="SAM" id="MobiDB-lite"/>
    </source>
</evidence>
<dbReference type="AlphaFoldDB" id="M2SUE0"/>
<sequence length="71" mass="8112">MTRWLKAYGRPRQKVMIIAGLGHVMCHPAKGNHPRDGRTPWDGSHPQHHNYPRDGREVRDGRTKGNGYKNG</sequence>
<dbReference type="OrthoDB" id="10433812at2759"/>